<evidence type="ECO:0000313" key="3">
    <source>
        <dbReference type="Proteomes" id="UP001138500"/>
    </source>
</evidence>
<name>A0A9W7SY07_9PEZI</name>
<dbReference type="AlphaFoldDB" id="A0A9W7SY07"/>
<dbReference type="Proteomes" id="UP001138500">
    <property type="component" value="Unassembled WGS sequence"/>
</dbReference>
<comment type="caution">
    <text evidence="2">The sequence shown here is derived from an EMBL/GenBank/DDBJ whole genome shotgun (WGS) entry which is preliminary data.</text>
</comment>
<dbReference type="EMBL" id="RIBY02000502">
    <property type="protein sequence ID" value="KAH9841296.1"/>
    <property type="molecule type" value="Genomic_DNA"/>
</dbReference>
<organism evidence="2 3">
    <name type="scientific">Teratosphaeria destructans</name>
    <dbReference type="NCBI Taxonomy" id="418781"/>
    <lineage>
        <taxon>Eukaryota</taxon>
        <taxon>Fungi</taxon>
        <taxon>Dikarya</taxon>
        <taxon>Ascomycota</taxon>
        <taxon>Pezizomycotina</taxon>
        <taxon>Dothideomycetes</taxon>
        <taxon>Dothideomycetidae</taxon>
        <taxon>Mycosphaerellales</taxon>
        <taxon>Teratosphaeriaceae</taxon>
        <taxon>Teratosphaeria</taxon>
    </lineage>
</organism>
<reference evidence="2 3" key="2">
    <citation type="journal article" date="2021" name="Curr. Genet.">
        <title>Genetic response to nitrogen starvation in the aggressive Eucalyptus foliar pathogen Teratosphaeria destructans.</title>
        <authorList>
            <person name="Havenga M."/>
            <person name="Wingfield B.D."/>
            <person name="Wingfield M.J."/>
            <person name="Dreyer L.L."/>
            <person name="Roets F."/>
            <person name="Aylward J."/>
        </authorList>
    </citation>
    <scope>NUCLEOTIDE SEQUENCE [LARGE SCALE GENOMIC DNA]</scope>
    <source>
        <strain evidence="2">CMW44962</strain>
    </source>
</reference>
<keyword evidence="3" id="KW-1185">Reference proteome</keyword>
<gene>
    <name evidence="2" type="ORF">Tdes44962_MAKER07799</name>
</gene>
<feature type="compositionally biased region" description="Basic and acidic residues" evidence="1">
    <location>
        <begin position="99"/>
        <end position="109"/>
    </location>
</feature>
<evidence type="ECO:0000256" key="1">
    <source>
        <dbReference type="SAM" id="MobiDB-lite"/>
    </source>
</evidence>
<proteinExistence type="predicted"/>
<evidence type="ECO:0000313" key="2">
    <source>
        <dbReference type="EMBL" id="KAH9841296.1"/>
    </source>
</evidence>
<protein>
    <submittedName>
        <fullName evidence="2">Uncharacterized protein</fullName>
    </submittedName>
</protein>
<feature type="region of interest" description="Disordered" evidence="1">
    <location>
        <begin position="93"/>
        <end position="123"/>
    </location>
</feature>
<reference evidence="2 3" key="1">
    <citation type="journal article" date="2018" name="IMA Fungus">
        <title>IMA Genome-F 10: Nine draft genome sequences of Claviceps purpurea s.lat., including C. arundinis, C. humidiphila, and C. cf. spartinae, pseudomolecules for the pitch canker pathogen Fusarium circinatum, draft genome of Davidsoniella eucalypti, Grosmannia galeiformis, Quambalaria eucalypti, and Teratosphaeria destructans.</title>
        <authorList>
            <person name="Wingfield B.D."/>
            <person name="Liu M."/>
            <person name="Nguyen H.D."/>
            <person name="Lane F.A."/>
            <person name="Morgan S.W."/>
            <person name="De Vos L."/>
            <person name="Wilken P.M."/>
            <person name="Duong T.A."/>
            <person name="Aylward J."/>
            <person name="Coetzee M.P."/>
            <person name="Dadej K."/>
            <person name="De Beer Z.W."/>
            <person name="Findlay W."/>
            <person name="Havenga M."/>
            <person name="Kolarik M."/>
            <person name="Menzies J.G."/>
            <person name="Naidoo K."/>
            <person name="Pochopski O."/>
            <person name="Shoukouhi P."/>
            <person name="Santana Q.C."/>
            <person name="Seifert K.A."/>
            <person name="Soal N."/>
            <person name="Steenkamp E.T."/>
            <person name="Tatham C.T."/>
            <person name="van der Nest M.A."/>
            <person name="Wingfield M.J."/>
        </authorList>
    </citation>
    <scope>NUCLEOTIDE SEQUENCE [LARGE SCALE GENOMIC DNA]</scope>
    <source>
        <strain evidence="2">CMW44962</strain>
    </source>
</reference>
<accession>A0A9W7SY07</accession>
<sequence length="233" mass="24836">MGILGQSNGRHNKRLGGHYNGSQIQRFKPVHFTYAFLALCASTALAATLQAKHSTYSTLSKRSAFVRPHTHARYSGVSKRSAFADAYAYAQEPEDDVPVPDKQKDESGKKPGKKPGKKGSSDSACPAWELYHYDDGQCEGPEDGFSGGVETGCVPYEPPAQGQLDGIVFVDAGVWVLHIFTSDDCTTGKDAEEAFIPKPGAVDGECYVGGGDSKSTKSIKIVLKDGAKCAPGE</sequence>